<dbReference type="GO" id="GO:0051664">
    <property type="term" value="P:nuclear pore localization"/>
    <property type="evidence" value="ECO:0007669"/>
    <property type="project" value="TreeGrafter"/>
</dbReference>
<dbReference type="GO" id="GO:0006998">
    <property type="term" value="P:nuclear envelope organization"/>
    <property type="evidence" value="ECO:0007669"/>
    <property type="project" value="TreeGrafter"/>
</dbReference>
<dbReference type="PANTHER" id="PTHR45721:SF5">
    <property type="entry name" value="PRELAMIN-A_C"/>
    <property type="match status" value="1"/>
</dbReference>
<accession>A0A484C6F4</accession>
<dbReference type="Pfam" id="PF00932">
    <property type="entry name" value="LTD"/>
    <property type="match status" value="2"/>
</dbReference>
<gene>
    <name evidence="4" type="ORF">EPR50_G00193850</name>
</gene>
<evidence type="ECO:0000256" key="1">
    <source>
        <dbReference type="ARBA" id="ARBA00023054"/>
    </source>
</evidence>
<dbReference type="InterPro" id="IPR036415">
    <property type="entry name" value="Lamin_tail_dom_sf"/>
</dbReference>
<feature type="region of interest" description="Disordered" evidence="2">
    <location>
        <begin position="1"/>
        <end position="21"/>
    </location>
</feature>
<dbReference type="Gene3D" id="2.60.40.1260">
    <property type="entry name" value="Lamin Tail domain"/>
    <property type="match status" value="2"/>
</dbReference>
<feature type="domain" description="LTD" evidence="3">
    <location>
        <begin position="15"/>
        <end position="149"/>
    </location>
</feature>
<evidence type="ECO:0000259" key="3">
    <source>
        <dbReference type="PROSITE" id="PS51841"/>
    </source>
</evidence>
<keyword evidence="5" id="KW-1185">Reference proteome</keyword>
<feature type="compositionally biased region" description="Polar residues" evidence="2">
    <location>
        <begin position="1"/>
        <end position="20"/>
    </location>
</feature>
<organism evidence="4 5">
    <name type="scientific">Perca flavescens</name>
    <name type="common">American yellow perch</name>
    <name type="synonym">Morone flavescens</name>
    <dbReference type="NCBI Taxonomy" id="8167"/>
    <lineage>
        <taxon>Eukaryota</taxon>
        <taxon>Metazoa</taxon>
        <taxon>Chordata</taxon>
        <taxon>Craniata</taxon>
        <taxon>Vertebrata</taxon>
        <taxon>Euteleostomi</taxon>
        <taxon>Actinopterygii</taxon>
        <taxon>Neopterygii</taxon>
        <taxon>Teleostei</taxon>
        <taxon>Neoteleostei</taxon>
        <taxon>Acanthomorphata</taxon>
        <taxon>Eupercaria</taxon>
        <taxon>Perciformes</taxon>
        <taxon>Percoidei</taxon>
        <taxon>Percidae</taxon>
        <taxon>Percinae</taxon>
        <taxon>Perca</taxon>
    </lineage>
</organism>
<dbReference type="GO" id="GO:0005652">
    <property type="term" value="C:nuclear lamina"/>
    <property type="evidence" value="ECO:0007669"/>
    <property type="project" value="TreeGrafter"/>
</dbReference>
<dbReference type="EMBL" id="SCKG01000019">
    <property type="protein sequence ID" value="TDG99391.1"/>
    <property type="molecule type" value="Genomic_DNA"/>
</dbReference>
<sequence length="230" mass="26020">MMQLGNSQKYQENDTCVTSQDSDKGHIVVDEVDPEGKYVHLYNKSKTDQQIKNWELYLNLNNKKPIIYTFRNSLNLKAGETVKIWASRCGVNKHTSTDLVWKGQKPWGTGEQLLVSLYSCNGELEARKILEGRIIVNEVDTEGKYVRLTNKSNKNKPLGGWELHLQINNRKPSMFKSFYSFILKAGETVTIWASGCNGNHNPSTDLVWNDQTPCGTGKLLVSLYSCNGEV</sequence>
<dbReference type="GO" id="GO:0031507">
    <property type="term" value="P:heterochromatin formation"/>
    <property type="evidence" value="ECO:0007669"/>
    <property type="project" value="TreeGrafter"/>
</dbReference>
<keyword evidence="1" id="KW-0175">Coiled coil</keyword>
<dbReference type="InterPro" id="IPR001322">
    <property type="entry name" value="Lamin_tail_dom"/>
</dbReference>
<protein>
    <recommendedName>
        <fullName evidence="3">LTD domain-containing protein</fullName>
    </recommendedName>
</protein>
<dbReference type="PROSITE" id="PS51841">
    <property type="entry name" value="LTD"/>
    <property type="match status" value="1"/>
</dbReference>
<evidence type="ECO:0000256" key="2">
    <source>
        <dbReference type="SAM" id="MobiDB-lite"/>
    </source>
</evidence>
<dbReference type="GO" id="GO:0007097">
    <property type="term" value="P:nuclear migration"/>
    <property type="evidence" value="ECO:0007669"/>
    <property type="project" value="TreeGrafter"/>
</dbReference>
<dbReference type="GO" id="GO:0005200">
    <property type="term" value="F:structural constituent of cytoskeleton"/>
    <property type="evidence" value="ECO:0007669"/>
    <property type="project" value="TreeGrafter"/>
</dbReference>
<reference evidence="4 5" key="1">
    <citation type="submission" date="2019-01" db="EMBL/GenBank/DDBJ databases">
        <title>A chromosome-scale genome assembly of the yellow perch, Perca flavescens.</title>
        <authorList>
            <person name="Feron R."/>
            <person name="Morvezen R."/>
            <person name="Bestin A."/>
            <person name="Haffray P."/>
            <person name="Klopp C."/>
            <person name="Zahm M."/>
            <person name="Cabau C."/>
            <person name="Roques C."/>
            <person name="Donnadieu C."/>
            <person name="Bouchez O."/>
            <person name="Christie M."/>
            <person name="Larson W."/>
            <person name="Guiguen Y."/>
        </authorList>
    </citation>
    <scope>NUCLEOTIDE SEQUENCE [LARGE SCALE GENOMIC DNA]</scope>
    <source>
        <strain evidence="4">YP-PL-M2</strain>
        <tissue evidence="4">Blood</tissue>
    </source>
</reference>
<dbReference type="SUPFAM" id="SSF74853">
    <property type="entry name" value="Lamin A/C globular tail domain"/>
    <property type="match status" value="2"/>
</dbReference>
<dbReference type="Proteomes" id="UP000295070">
    <property type="component" value="Chromosome 19"/>
</dbReference>
<comment type="caution">
    <text evidence="4">The sequence shown here is derived from an EMBL/GenBank/DDBJ whole genome shotgun (WGS) entry which is preliminary data.</text>
</comment>
<dbReference type="STRING" id="8167.A0A484C6F4"/>
<name>A0A484C6F4_PERFV</name>
<proteinExistence type="predicted"/>
<dbReference type="GO" id="GO:0090435">
    <property type="term" value="P:protein localization to nuclear envelope"/>
    <property type="evidence" value="ECO:0007669"/>
    <property type="project" value="TreeGrafter"/>
</dbReference>
<evidence type="ECO:0000313" key="5">
    <source>
        <dbReference type="Proteomes" id="UP000295070"/>
    </source>
</evidence>
<dbReference type="AlphaFoldDB" id="A0A484C6F4"/>
<evidence type="ECO:0000313" key="4">
    <source>
        <dbReference type="EMBL" id="TDG99391.1"/>
    </source>
</evidence>
<dbReference type="PANTHER" id="PTHR45721">
    <property type="entry name" value="LAMIN DM0-RELATED"/>
    <property type="match status" value="1"/>
</dbReference>